<evidence type="ECO:0000313" key="2">
    <source>
        <dbReference type="Proteomes" id="UP000468388"/>
    </source>
</evidence>
<organism evidence="1 2">
    <name type="scientific">Chitinophaga oryziterrae</name>
    <dbReference type="NCBI Taxonomy" id="1031224"/>
    <lineage>
        <taxon>Bacteria</taxon>
        <taxon>Pseudomonadati</taxon>
        <taxon>Bacteroidota</taxon>
        <taxon>Chitinophagia</taxon>
        <taxon>Chitinophagales</taxon>
        <taxon>Chitinophagaceae</taxon>
        <taxon>Chitinophaga</taxon>
    </lineage>
</organism>
<gene>
    <name evidence="1" type="ORF">GO495_23100</name>
</gene>
<name>A0A6N8JDV1_9BACT</name>
<dbReference type="EMBL" id="WRXO01000008">
    <property type="protein sequence ID" value="MVT43505.1"/>
    <property type="molecule type" value="Genomic_DNA"/>
</dbReference>
<dbReference type="RefSeq" id="WP_157302218.1">
    <property type="nucleotide sequence ID" value="NZ_BAAAZB010000021.1"/>
</dbReference>
<keyword evidence="2" id="KW-1185">Reference proteome</keyword>
<reference evidence="1 2" key="1">
    <citation type="submission" date="2019-12" db="EMBL/GenBank/DDBJ databases">
        <title>The draft genomic sequence of strain Chitinophaga oryziterrae JCM 16595.</title>
        <authorList>
            <person name="Zhang X."/>
        </authorList>
    </citation>
    <scope>NUCLEOTIDE SEQUENCE [LARGE SCALE GENOMIC DNA]</scope>
    <source>
        <strain evidence="1 2">JCM 16595</strain>
    </source>
</reference>
<evidence type="ECO:0000313" key="1">
    <source>
        <dbReference type="EMBL" id="MVT43505.1"/>
    </source>
</evidence>
<comment type="caution">
    <text evidence="1">The sequence shown here is derived from an EMBL/GenBank/DDBJ whole genome shotgun (WGS) entry which is preliminary data.</text>
</comment>
<proteinExistence type="predicted"/>
<dbReference type="AlphaFoldDB" id="A0A6N8JDV1"/>
<dbReference type="Proteomes" id="UP000468388">
    <property type="component" value="Unassembled WGS sequence"/>
</dbReference>
<dbReference type="OrthoDB" id="796452at2"/>
<sequence length="183" mass="21377">MVIIQLLSQIDFPLSWANLERYSDSKAFRKEIYTHAEGKELEELAMLFHHLFAPLKDRINIYDSSWWDLCLGTWDMEKDYYDYSPEGKSPETAAYLTMLTDAAIPPEYSGCVQCLHWDEFLTIILRCIVSHAAPYSPIFYSEADQLFFYFHHTGSIGLYYEKESEVVKGILDRAAEQYEIVSR</sequence>
<protein>
    <submittedName>
        <fullName evidence="1">Uncharacterized protein</fullName>
    </submittedName>
</protein>
<accession>A0A6N8JDV1</accession>